<dbReference type="InterPro" id="IPR029063">
    <property type="entry name" value="SAM-dependent_MTases_sf"/>
</dbReference>
<dbReference type="Gene3D" id="3.40.50.150">
    <property type="entry name" value="Vaccinia Virus protein VP39"/>
    <property type="match status" value="1"/>
</dbReference>
<evidence type="ECO:0000313" key="2">
    <source>
        <dbReference type="Proteomes" id="UP000231658"/>
    </source>
</evidence>
<dbReference type="SUPFAM" id="SSF53335">
    <property type="entry name" value="S-adenosyl-L-methionine-dependent methyltransferases"/>
    <property type="match status" value="1"/>
</dbReference>
<dbReference type="EMBL" id="FLYE01000012">
    <property type="protein sequence ID" value="SCA56217.1"/>
    <property type="molecule type" value="Genomic_DNA"/>
</dbReference>
<protein>
    <submittedName>
        <fullName evidence="1">Uncharacterized protein</fullName>
    </submittedName>
</protein>
<sequence length="478" mass="53852">MPLKETLRQIAPGPFYFLRDVKDGLKNEIRTVRTLGLRKIVSNAFSQQKATLDQLPFQKILTKKFPSLEFGNIEELMDGLGCDQDQIATGGHTVYLSPQEWSNSVLSELKESYPAHCGMKIFRQLGDETASVLCDDIPSSYLLKKNFTSHSEQVLIFAYLHAQQIAPRLIDIFLLEGKTQTAVCYVVQHIERIEPSVEQYDRVVGKLKSLAKQGDISLNNVAGFQDHDFSLPNCNRNLYADERTGQAYYIDPHNFEISNYEKFLKETALTAQNISHFGDKSVLLGGDYLYQAIPGLNMMAKREPVKRMAIFNELLEQAGESLENRNVIDIGCNMGLAGAHYLRAGAHWVHGLDFEKVADQAEKVMSAIGCTRFSTTKGEMSAQTSLRQVIEQNLHLDKQDNVISYLSIRGHIDWIEELKDIPWATMLYEGHQAEGIEENHAFISHLNDIVPVTIKAETVAQDGSSEERYLAVLHRTIG</sequence>
<dbReference type="STRING" id="1867952.MTBPR1_20065"/>
<dbReference type="Proteomes" id="UP000231658">
    <property type="component" value="Unassembled WGS sequence"/>
</dbReference>
<gene>
    <name evidence="1" type="ORF">MTBPR1_20065</name>
</gene>
<organism evidence="1 2">
    <name type="scientific">Candidatus Terasakiella magnetica</name>
    <dbReference type="NCBI Taxonomy" id="1867952"/>
    <lineage>
        <taxon>Bacteria</taxon>
        <taxon>Pseudomonadati</taxon>
        <taxon>Pseudomonadota</taxon>
        <taxon>Alphaproteobacteria</taxon>
        <taxon>Rhodospirillales</taxon>
        <taxon>Terasakiellaceae</taxon>
        <taxon>Terasakiella</taxon>
    </lineage>
</organism>
<keyword evidence="2" id="KW-1185">Reference proteome</keyword>
<dbReference type="AlphaFoldDB" id="A0A1C3RFZ7"/>
<reference evidence="1 2" key="1">
    <citation type="submission" date="2016-07" db="EMBL/GenBank/DDBJ databases">
        <authorList>
            <person name="Lefevre C.T."/>
        </authorList>
    </citation>
    <scope>NUCLEOTIDE SEQUENCE [LARGE SCALE GENOMIC DNA]</scope>
    <source>
        <strain evidence="1">PR1</strain>
    </source>
</reference>
<evidence type="ECO:0000313" key="1">
    <source>
        <dbReference type="EMBL" id="SCA56217.1"/>
    </source>
</evidence>
<name>A0A1C3RFZ7_9PROT</name>
<proteinExistence type="predicted"/>
<accession>A0A1C3RFZ7</accession>